<dbReference type="SUPFAM" id="SSF109998">
    <property type="entry name" value="Triger factor/SurA peptide-binding domain-like"/>
    <property type="match status" value="1"/>
</dbReference>
<dbReference type="PROSITE" id="PS01096">
    <property type="entry name" value="PPIC_PPIASE_1"/>
    <property type="match status" value="1"/>
</dbReference>
<keyword evidence="4 13" id="KW-0812">Transmembrane</keyword>
<evidence type="ECO:0000256" key="7">
    <source>
        <dbReference type="ARBA" id="ARBA00023186"/>
    </source>
</evidence>
<evidence type="ECO:0000256" key="10">
    <source>
        <dbReference type="ARBA" id="ARBA00040743"/>
    </source>
</evidence>
<evidence type="ECO:0000256" key="12">
    <source>
        <dbReference type="PROSITE-ProRule" id="PRU00278"/>
    </source>
</evidence>
<keyword evidence="12" id="KW-0697">Rotamase</keyword>
<comment type="caution">
    <text evidence="15">The sequence shown here is derived from an EMBL/GenBank/DDBJ whole genome shotgun (WGS) entry which is preliminary data.</text>
</comment>
<gene>
    <name evidence="15" type="ORF">ACFPTN_18265</name>
</gene>
<dbReference type="Proteomes" id="UP001595974">
    <property type="component" value="Unassembled WGS sequence"/>
</dbReference>
<dbReference type="InterPro" id="IPR000297">
    <property type="entry name" value="PPIase_PpiC"/>
</dbReference>
<evidence type="ECO:0000259" key="14">
    <source>
        <dbReference type="PROSITE" id="PS50198"/>
    </source>
</evidence>
<evidence type="ECO:0000256" key="8">
    <source>
        <dbReference type="ARBA" id="ARBA00023235"/>
    </source>
</evidence>
<dbReference type="Pfam" id="PF13616">
    <property type="entry name" value="Rotamase_3"/>
    <property type="match status" value="1"/>
</dbReference>
<feature type="domain" description="PpiC" evidence="14">
    <location>
        <begin position="264"/>
        <end position="367"/>
    </location>
</feature>
<dbReference type="InterPro" id="IPR046357">
    <property type="entry name" value="PPIase_dom_sf"/>
</dbReference>
<dbReference type="InterPro" id="IPR023058">
    <property type="entry name" value="PPIase_PpiC_CS"/>
</dbReference>
<keyword evidence="2" id="KW-1003">Cell membrane</keyword>
<evidence type="ECO:0000256" key="11">
    <source>
        <dbReference type="ARBA" id="ARBA00042775"/>
    </source>
</evidence>
<evidence type="ECO:0000256" key="6">
    <source>
        <dbReference type="ARBA" id="ARBA00023136"/>
    </source>
</evidence>
<accession>A0ABW1AWB3</accession>
<dbReference type="PROSITE" id="PS50198">
    <property type="entry name" value="PPIC_PPIASE_2"/>
    <property type="match status" value="1"/>
</dbReference>
<keyword evidence="5 13" id="KW-1133">Transmembrane helix</keyword>
<dbReference type="PANTHER" id="PTHR47529">
    <property type="entry name" value="PEPTIDYL-PROLYL CIS-TRANS ISOMERASE D"/>
    <property type="match status" value="1"/>
</dbReference>
<evidence type="ECO:0000256" key="9">
    <source>
        <dbReference type="ARBA" id="ARBA00038408"/>
    </source>
</evidence>
<keyword evidence="3" id="KW-0997">Cell inner membrane</keyword>
<dbReference type="Gene3D" id="1.10.4030.10">
    <property type="entry name" value="Porin chaperone SurA, peptide-binding domain"/>
    <property type="match status" value="1"/>
</dbReference>
<dbReference type="RefSeq" id="WP_096448148.1">
    <property type="nucleotide sequence ID" value="NZ_JBHSOG010000094.1"/>
</dbReference>
<keyword evidence="16" id="KW-1185">Reference proteome</keyword>
<comment type="similarity">
    <text evidence="9">Belongs to the PpiD chaperone family.</text>
</comment>
<reference evidence="16" key="1">
    <citation type="journal article" date="2019" name="Int. J. Syst. Evol. Microbiol.">
        <title>The Global Catalogue of Microorganisms (GCM) 10K type strain sequencing project: providing services to taxonomists for standard genome sequencing and annotation.</title>
        <authorList>
            <consortium name="The Broad Institute Genomics Platform"/>
            <consortium name="The Broad Institute Genome Sequencing Center for Infectious Disease"/>
            <person name="Wu L."/>
            <person name="Ma J."/>
        </authorList>
    </citation>
    <scope>NUCLEOTIDE SEQUENCE [LARGE SCALE GENOMIC DNA]</scope>
    <source>
        <strain evidence="16">SHR3</strain>
    </source>
</reference>
<dbReference type="SUPFAM" id="SSF54534">
    <property type="entry name" value="FKBP-like"/>
    <property type="match status" value="1"/>
</dbReference>
<dbReference type="InterPro" id="IPR052029">
    <property type="entry name" value="PpiD_chaperone"/>
</dbReference>
<keyword evidence="8 12" id="KW-0413">Isomerase</keyword>
<keyword evidence="6 13" id="KW-0472">Membrane</keyword>
<dbReference type="InterPro" id="IPR027304">
    <property type="entry name" value="Trigger_fact/SurA_dom_sf"/>
</dbReference>
<dbReference type="Gene3D" id="3.10.50.40">
    <property type="match status" value="1"/>
</dbReference>
<evidence type="ECO:0000256" key="5">
    <source>
        <dbReference type="ARBA" id="ARBA00022989"/>
    </source>
</evidence>
<organism evidence="15 16">
    <name type="scientific">Thauera sinica</name>
    <dbReference type="NCBI Taxonomy" id="2665146"/>
    <lineage>
        <taxon>Bacteria</taxon>
        <taxon>Pseudomonadati</taxon>
        <taxon>Pseudomonadota</taxon>
        <taxon>Betaproteobacteria</taxon>
        <taxon>Rhodocyclales</taxon>
        <taxon>Zoogloeaceae</taxon>
        <taxon>Thauera</taxon>
    </lineage>
</organism>
<keyword evidence="7" id="KW-0143">Chaperone</keyword>
<evidence type="ECO:0000256" key="2">
    <source>
        <dbReference type="ARBA" id="ARBA00022475"/>
    </source>
</evidence>
<evidence type="ECO:0000256" key="1">
    <source>
        <dbReference type="ARBA" id="ARBA00004382"/>
    </source>
</evidence>
<sequence>MFEAVRKNQRVAQIILALLIIPFAFFGMDAYFRDAPGGGEVAVVDGTPITEGEFDRALREQQDRLRSAAGGQVDRAMLESEELRRAVLENLVNQRVLALYGMESRLNVTPAQLQQTIAGLESFQQDGRFSLERYEALLRAQGMSPAMFETRVAHDVRIQQVATAVGEAGFVPTASASRFLAAQLEERTIGEMRFPAARHVADIKPTDEEINQFYESNAASFERPARLKAEYVVLDHAAVEKQVAVSEEEVRAAYDSNPQRFGQPETRQARHILLQIEPGAAEGEVQKVTARAQELVAELRKDPSRFARLASENSQDPGSAGRGGDLGFFGHGVMVKAFEEAAFAQKKDEIGDPVRSEFGLHIIQVTAIKPSSIRPFAEVHDQIAAELRTQAAGRRFAELAEQFSNTVYEQSDSLAPVAEALKLEIRRTDWIARGADALGGHRSERLMNALFADEAVRNHRNTEAVEVGNNTLVAARAVEFEPAQRLPLEEVKARIADQLRNEAAAKKAVEQGEAVLAALNKGESATGAWSESRSLQRAAPGLPAAAMAAVFSAPTAKLPAYVGLAVPGGDYTIYRIEAVKRPELANDDPRVAAVAAQYRRLIAERDFSAFLAELRGRYKVELKLRPAAGAAG</sequence>
<proteinExistence type="inferred from homology"/>
<name>A0ABW1AWB3_9RHOO</name>
<feature type="transmembrane region" description="Helical" evidence="13">
    <location>
        <begin position="12"/>
        <end position="32"/>
    </location>
</feature>
<comment type="subcellular location">
    <subcellularLocation>
        <location evidence="1">Cell inner membrane</location>
        <topology evidence="1">Single-pass type II membrane protein</topology>
        <orientation evidence="1">Periplasmic side</orientation>
    </subcellularLocation>
</comment>
<evidence type="ECO:0000313" key="15">
    <source>
        <dbReference type="EMBL" id="MFC5771329.1"/>
    </source>
</evidence>
<dbReference type="EMBL" id="JBHSOG010000094">
    <property type="protein sequence ID" value="MFC5771329.1"/>
    <property type="molecule type" value="Genomic_DNA"/>
</dbReference>
<protein>
    <recommendedName>
        <fullName evidence="10">Periplasmic chaperone PpiD</fullName>
    </recommendedName>
    <alternativeName>
        <fullName evidence="11">Periplasmic folding chaperone</fullName>
    </alternativeName>
</protein>
<evidence type="ECO:0000256" key="3">
    <source>
        <dbReference type="ARBA" id="ARBA00022519"/>
    </source>
</evidence>
<evidence type="ECO:0000313" key="16">
    <source>
        <dbReference type="Proteomes" id="UP001595974"/>
    </source>
</evidence>
<evidence type="ECO:0000256" key="4">
    <source>
        <dbReference type="ARBA" id="ARBA00022692"/>
    </source>
</evidence>
<evidence type="ECO:0000256" key="13">
    <source>
        <dbReference type="SAM" id="Phobius"/>
    </source>
</evidence>
<dbReference type="Pfam" id="PF13624">
    <property type="entry name" value="SurA_N_3"/>
    <property type="match status" value="1"/>
</dbReference>
<dbReference type="PANTHER" id="PTHR47529:SF1">
    <property type="entry name" value="PERIPLASMIC CHAPERONE PPID"/>
    <property type="match status" value="1"/>
</dbReference>